<accession>A0A0B6YED5</accession>
<name>A0A0B6YED5_9EUPU</name>
<evidence type="ECO:0000313" key="1">
    <source>
        <dbReference type="EMBL" id="CEK54156.1"/>
    </source>
</evidence>
<dbReference type="SUPFAM" id="SSF49764">
    <property type="entry name" value="HSP20-like chaperones"/>
    <property type="match status" value="1"/>
</dbReference>
<dbReference type="EMBL" id="HACG01007291">
    <property type="protein sequence ID" value="CEK54156.1"/>
    <property type="molecule type" value="Transcribed_RNA"/>
</dbReference>
<organism evidence="1">
    <name type="scientific">Arion vulgaris</name>
    <dbReference type="NCBI Taxonomy" id="1028688"/>
    <lineage>
        <taxon>Eukaryota</taxon>
        <taxon>Metazoa</taxon>
        <taxon>Spiralia</taxon>
        <taxon>Lophotrochozoa</taxon>
        <taxon>Mollusca</taxon>
        <taxon>Gastropoda</taxon>
        <taxon>Heterobranchia</taxon>
        <taxon>Euthyneura</taxon>
        <taxon>Panpulmonata</taxon>
        <taxon>Eupulmonata</taxon>
        <taxon>Stylommatophora</taxon>
        <taxon>Helicina</taxon>
        <taxon>Arionoidea</taxon>
        <taxon>Arionidae</taxon>
        <taxon>Arion</taxon>
    </lineage>
</organism>
<dbReference type="AlphaFoldDB" id="A0A0B6YED5"/>
<feature type="non-terminal residue" evidence="1">
    <location>
        <position position="1"/>
    </location>
</feature>
<evidence type="ECO:0008006" key="2">
    <source>
        <dbReference type="Google" id="ProtNLM"/>
    </source>
</evidence>
<gene>
    <name evidence="1" type="primary">ORF22087</name>
</gene>
<reference evidence="1" key="1">
    <citation type="submission" date="2014-12" db="EMBL/GenBank/DDBJ databases">
        <title>Insight into the proteome of Arion vulgaris.</title>
        <authorList>
            <person name="Aradska J."/>
            <person name="Bulat T."/>
            <person name="Smidak R."/>
            <person name="Sarate P."/>
            <person name="Gangsoo J."/>
            <person name="Sialana F."/>
            <person name="Bilban M."/>
            <person name="Lubec G."/>
        </authorList>
    </citation>
    <scope>NUCLEOTIDE SEQUENCE</scope>
    <source>
        <tissue evidence="1">Skin</tissue>
    </source>
</reference>
<dbReference type="Gene3D" id="2.60.40.790">
    <property type="match status" value="1"/>
</dbReference>
<sequence>KKRLVNDIQDMGDTYETTAVCKQQNGDSDLETMENEEEPVYNLDHLKNDFFERGLVLTLQVYIKQVKKDSVDIHFNKLGFEVKFCTEDSKFLQLHEGTTKETTFTW</sequence>
<dbReference type="InterPro" id="IPR008978">
    <property type="entry name" value="HSP20-like_chaperone"/>
</dbReference>
<proteinExistence type="predicted"/>
<feature type="non-terminal residue" evidence="1">
    <location>
        <position position="106"/>
    </location>
</feature>
<protein>
    <recommendedName>
        <fullName evidence="2">CS domain-containing protein</fullName>
    </recommendedName>
</protein>